<feature type="transmembrane region" description="Helical" evidence="6">
    <location>
        <begin position="387"/>
        <end position="405"/>
    </location>
</feature>
<evidence type="ECO:0000256" key="6">
    <source>
        <dbReference type="SAM" id="Phobius"/>
    </source>
</evidence>
<keyword evidence="5 6" id="KW-0472">Membrane</keyword>
<evidence type="ECO:0000256" key="2">
    <source>
        <dbReference type="ARBA" id="ARBA00022448"/>
    </source>
</evidence>
<protein>
    <recommendedName>
        <fullName evidence="7">Citrate transporter-like domain-containing protein</fullName>
    </recommendedName>
</protein>
<gene>
    <name evidence="8" type="ORF">PSYICH_LOCUS9031</name>
</gene>
<dbReference type="CDD" id="cd01116">
    <property type="entry name" value="P_permease"/>
    <property type="match status" value="1"/>
</dbReference>
<feature type="transmembrane region" description="Helical" evidence="6">
    <location>
        <begin position="593"/>
        <end position="617"/>
    </location>
</feature>
<evidence type="ECO:0000256" key="5">
    <source>
        <dbReference type="ARBA" id="ARBA00023136"/>
    </source>
</evidence>
<feature type="transmembrane region" description="Helical" evidence="6">
    <location>
        <begin position="425"/>
        <end position="445"/>
    </location>
</feature>
<dbReference type="Pfam" id="PF03600">
    <property type="entry name" value="CitMHS"/>
    <property type="match status" value="1"/>
</dbReference>
<name>A0A9P0GFT2_9CUCU</name>
<feature type="transmembrane region" description="Helical" evidence="6">
    <location>
        <begin position="538"/>
        <end position="558"/>
    </location>
</feature>
<reference evidence="8" key="1">
    <citation type="submission" date="2022-01" db="EMBL/GenBank/DDBJ databases">
        <authorList>
            <person name="King R."/>
        </authorList>
    </citation>
    <scope>NUCLEOTIDE SEQUENCE</scope>
</reference>
<comment type="subcellular location">
    <subcellularLocation>
        <location evidence="1">Membrane</location>
        <topology evidence="1">Multi-pass membrane protein</topology>
    </subcellularLocation>
</comment>
<feature type="domain" description="Citrate transporter-like" evidence="7">
    <location>
        <begin position="262"/>
        <end position="691"/>
    </location>
</feature>
<evidence type="ECO:0000313" key="8">
    <source>
        <dbReference type="EMBL" id="CAH1107707.1"/>
    </source>
</evidence>
<dbReference type="InterPro" id="IPR004680">
    <property type="entry name" value="Cit_transptr-like_dom"/>
</dbReference>
<feature type="transmembrane region" description="Helical" evidence="6">
    <location>
        <begin position="637"/>
        <end position="655"/>
    </location>
</feature>
<evidence type="ECO:0000259" key="7">
    <source>
        <dbReference type="Pfam" id="PF03600"/>
    </source>
</evidence>
<keyword evidence="2" id="KW-0813">Transport</keyword>
<dbReference type="OrthoDB" id="442352at2759"/>
<dbReference type="Proteomes" id="UP001153636">
    <property type="component" value="Chromosome 3"/>
</dbReference>
<organism evidence="8 9">
    <name type="scientific">Psylliodes chrysocephalus</name>
    <dbReference type="NCBI Taxonomy" id="3402493"/>
    <lineage>
        <taxon>Eukaryota</taxon>
        <taxon>Metazoa</taxon>
        <taxon>Ecdysozoa</taxon>
        <taxon>Arthropoda</taxon>
        <taxon>Hexapoda</taxon>
        <taxon>Insecta</taxon>
        <taxon>Pterygota</taxon>
        <taxon>Neoptera</taxon>
        <taxon>Endopterygota</taxon>
        <taxon>Coleoptera</taxon>
        <taxon>Polyphaga</taxon>
        <taxon>Cucujiformia</taxon>
        <taxon>Chrysomeloidea</taxon>
        <taxon>Chrysomelidae</taxon>
        <taxon>Galerucinae</taxon>
        <taxon>Alticini</taxon>
        <taxon>Psylliodes</taxon>
    </lineage>
</organism>
<feature type="transmembrane region" description="Helical" evidence="6">
    <location>
        <begin position="250"/>
        <end position="267"/>
    </location>
</feature>
<evidence type="ECO:0000256" key="3">
    <source>
        <dbReference type="ARBA" id="ARBA00022692"/>
    </source>
</evidence>
<dbReference type="PANTHER" id="PTHR43568">
    <property type="entry name" value="P PROTEIN"/>
    <property type="match status" value="1"/>
</dbReference>
<feature type="transmembrane region" description="Helical" evidence="6">
    <location>
        <begin position="564"/>
        <end position="581"/>
    </location>
</feature>
<feature type="transmembrane region" description="Helical" evidence="6">
    <location>
        <begin position="302"/>
        <end position="322"/>
    </location>
</feature>
<sequence length="754" mass="84858">MDNDLSLSFRKTVFKSIEIPSSSKVKITVALPTKTTEYKYLKINPPDLDNGSSQSVFVHSRETIPSHLKTDIKSYWKIIKVSTLVMVWMISSYSLMANDEKDKENHHLVVSNSTTLSFVLYEQPKDGKLEISLKGRLLPPYYGYLTKEKINVWVQLMVMKEVPTDKSEIKESDVIFLQNVSDVWQLPVANHKLTREVPKVEYGKMFHLLPFKYSNYSVHLLRIQIKTQNLKSNFTVAMKYNLRPTNPKDGIIYAALILIFLYGLIILDIIHRTLASMLASTISIATLAAFDQRPSLAELISWIDMETLTLLFAMMTMVSIFSETGVFDYAAVMAFKKTGGRLWPLINVLCFITALSSCFLDSVTTALLITPVTIKLCEVMKINPVQILMYTLIFGNIGGAITPIGDPPNVIIASNSDVIKSGINFGIFTLHMATGTLLISFVVYIQIRIMYRDMKYYRFDEPSEIEDLKREIAVWERTAASVSSYSKDENHVKESLLKQMATLQIKLKDTVHHIGTSIDDKPDFEELKKQYPIRNKSLLIKSGLTLILVMVVFFFNSIPALSKLGLGWTALLGSILLLILYDTQDLESIFARVEWSTLIFFASLFILMEALSRLGLIDWIGHQTQAIITSVGPESRLATAIVLILWVSAIASAFVDNLPITTMMIRIATDLANNEELNLPLPPLIWALSFGACFGGNGSLFGSSSNIICAGLAEQHGYRFTFMHFTKVGLPVMISSVLIITMYLLVCHVILQWH</sequence>
<evidence type="ECO:0000313" key="9">
    <source>
        <dbReference type="Proteomes" id="UP001153636"/>
    </source>
</evidence>
<feature type="transmembrane region" description="Helical" evidence="6">
    <location>
        <begin position="342"/>
        <end position="367"/>
    </location>
</feature>
<dbReference type="PANTHER" id="PTHR43568:SF1">
    <property type="entry name" value="P PROTEIN"/>
    <property type="match status" value="1"/>
</dbReference>
<dbReference type="GO" id="GO:0016020">
    <property type="term" value="C:membrane"/>
    <property type="evidence" value="ECO:0007669"/>
    <property type="project" value="UniProtKB-SubCell"/>
</dbReference>
<evidence type="ECO:0000256" key="4">
    <source>
        <dbReference type="ARBA" id="ARBA00022989"/>
    </source>
</evidence>
<keyword evidence="3 6" id="KW-0812">Transmembrane</keyword>
<keyword evidence="9" id="KW-1185">Reference proteome</keyword>
<dbReference type="AlphaFoldDB" id="A0A9P0GFT2"/>
<evidence type="ECO:0000256" key="1">
    <source>
        <dbReference type="ARBA" id="ARBA00004141"/>
    </source>
</evidence>
<dbReference type="InterPro" id="IPR051475">
    <property type="entry name" value="Diverse_Ion_Transporter"/>
</dbReference>
<keyword evidence="4 6" id="KW-1133">Transmembrane helix</keyword>
<feature type="transmembrane region" description="Helical" evidence="6">
    <location>
        <begin position="728"/>
        <end position="751"/>
    </location>
</feature>
<proteinExistence type="predicted"/>
<accession>A0A9P0GFT2</accession>
<dbReference type="EMBL" id="OV651815">
    <property type="protein sequence ID" value="CAH1107707.1"/>
    <property type="molecule type" value="Genomic_DNA"/>
</dbReference>
<dbReference type="GO" id="GO:0055085">
    <property type="term" value="P:transmembrane transport"/>
    <property type="evidence" value="ECO:0007669"/>
    <property type="project" value="InterPro"/>
</dbReference>